<dbReference type="PRINTS" id="PR00700">
    <property type="entry name" value="PRTYPHPHTASE"/>
</dbReference>
<dbReference type="WBParaSite" id="SVE_0171100.1">
    <property type="protein sequence ID" value="SVE_0171100.1"/>
    <property type="gene ID" value="SVE_0171100"/>
</dbReference>
<feature type="domain" description="Tyrosine-protein phosphatase" evidence="2">
    <location>
        <begin position="539"/>
        <end position="777"/>
    </location>
</feature>
<dbReference type="Gene3D" id="3.90.190.10">
    <property type="entry name" value="Protein tyrosine phosphatase superfamily"/>
    <property type="match status" value="2"/>
</dbReference>
<evidence type="ECO:0000256" key="1">
    <source>
        <dbReference type="SAM" id="Coils"/>
    </source>
</evidence>
<dbReference type="GO" id="GO:0004725">
    <property type="term" value="F:protein tyrosine phosphatase activity"/>
    <property type="evidence" value="ECO:0007669"/>
    <property type="project" value="InterPro"/>
</dbReference>
<dbReference type="InterPro" id="IPR052782">
    <property type="entry name" value="Oocyte-zygote_transition_reg"/>
</dbReference>
<organism evidence="4 5">
    <name type="scientific">Strongyloides venezuelensis</name>
    <name type="common">Threadworm</name>
    <dbReference type="NCBI Taxonomy" id="75913"/>
    <lineage>
        <taxon>Eukaryota</taxon>
        <taxon>Metazoa</taxon>
        <taxon>Ecdysozoa</taxon>
        <taxon>Nematoda</taxon>
        <taxon>Chromadorea</taxon>
        <taxon>Rhabditida</taxon>
        <taxon>Tylenchina</taxon>
        <taxon>Panagrolaimomorpha</taxon>
        <taxon>Strongyloidoidea</taxon>
        <taxon>Strongyloididae</taxon>
        <taxon>Strongyloides</taxon>
    </lineage>
</organism>
<dbReference type="AlphaFoldDB" id="A0A0K0EYV2"/>
<evidence type="ECO:0000313" key="5">
    <source>
        <dbReference type="WBParaSite" id="SVE_0171100.1"/>
    </source>
</evidence>
<dbReference type="PROSITE" id="PS00383">
    <property type="entry name" value="TYR_PHOSPHATASE_1"/>
    <property type="match status" value="1"/>
</dbReference>
<dbReference type="Pfam" id="PF00102">
    <property type="entry name" value="Y_phosphatase"/>
    <property type="match status" value="2"/>
</dbReference>
<dbReference type="PROSITE" id="PS50056">
    <property type="entry name" value="TYR_PHOSPHATASE_2"/>
    <property type="match status" value="1"/>
</dbReference>
<dbReference type="SUPFAM" id="SSF52799">
    <property type="entry name" value="(Phosphotyrosine protein) phosphatases II"/>
    <property type="match status" value="3"/>
</dbReference>
<dbReference type="InterPro" id="IPR000242">
    <property type="entry name" value="PTP_cat"/>
</dbReference>
<keyword evidence="1" id="KW-0175">Coiled coil</keyword>
<dbReference type="InterPro" id="IPR000387">
    <property type="entry name" value="Tyr_Pase_dom"/>
</dbReference>
<dbReference type="InterPro" id="IPR003595">
    <property type="entry name" value="Tyr_Pase_cat"/>
</dbReference>
<keyword evidence="4" id="KW-1185">Reference proteome</keyword>
<dbReference type="SMART" id="SM00404">
    <property type="entry name" value="PTPc_motif"/>
    <property type="match status" value="2"/>
</dbReference>
<evidence type="ECO:0000259" key="3">
    <source>
        <dbReference type="PROSITE" id="PS50056"/>
    </source>
</evidence>
<proteinExistence type="predicted"/>
<evidence type="ECO:0000259" key="2">
    <source>
        <dbReference type="PROSITE" id="PS50055"/>
    </source>
</evidence>
<feature type="coiled-coil region" evidence="1">
    <location>
        <begin position="790"/>
        <end position="821"/>
    </location>
</feature>
<dbReference type="SMART" id="SM00194">
    <property type="entry name" value="PTPc"/>
    <property type="match status" value="1"/>
</dbReference>
<feature type="domain" description="Tyrosine specific protein phosphatases" evidence="3">
    <location>
        <begin position="696"/>
        <end position="768"/>
    </location>
</feature>
<dbReference type="InterPro" id="IPR029021">
    <property type="entry name" value="Prot-tyrosine_phosphatase-like"/>
</dbReference>
<feature type="domain" description="Tyrosine-protein phosphatase" evidence="2">
    <location>
        <begin position="1"/>
        <end position="234"/>
    </location>
</feature>
<dbReference type="PANTHER" id="PTHR46163">
    <property type="entry name" value="TYROSINE-PROTEIN PHOSPHATASE-RELATED"/>
    <property type="match status" value="1"/>
</dbReference>
<dbReference type="PROSITE" id="PS50055">
    <property type="entry name" value="TYR_PHOSPHATASE_PTP"/>
    <property type="match status" value="2"/>
</dbReference>
<dbReference type="Proteomes" id="UP000035680">
    <property type="component" value="Unassembled WGS sequence"/>
</dbReference>
<accession>A0A0K0EYV2</accession>
<reference evidence="5" key="2">
    <citation type="submission" date="2015-08" db="UniProtKB">
        <authorList>
            <consortium name="WormBaseParasite"/>
        </authorList>
    </citation>
    <scope>IDENTIFICATION</scope>
</reference>
<evidence type="ECO:0000313" key="4">
    <source>
        <dbReference type="Proteomes" id="UP000035680"/>
    </source>
</evidence>
<dbReference type="CDD" id="cd00047">
    <property type="entry name" value="PTPc"/>
    <property type="match status" value="1"/>
</dbReference>
<name>A0A0K0EYV2_STRVS</name>
<reference evidence="4" key="1">
    <citation type="submission" date="2014-07" db="EMBL/GenBank/DDBJ databases">
        <authorList>
            <person name="Martin A.A"/>
            <person name="De Silva N."/>
        </authorList>
    </citation>
    <scope>NUCLEOTIDE SEQUENCE</scope>
</reference>
<dbReference type="InterPro" id="IPR016130">
    <property type="entry name" value="Tyr_Pase_AS"/>
</dbReference>
<protein>
    <submittedName>
        <fullName evidence="5">Tyrosine-protein phosphatase domain-containing protein</fullName>
    </submittedName>
</protein>
<dbReference type="STRING" id="75913.A0A0K0EYV2"/>
<sequence length="829" mass="96980">MEGGEEVDVGISDIFDGTLVNCYKNMPKKSKAHYMYTDTEDRKYILSDGITVDTQPSFWQMVYEEDIGTIVAIIYNKKTDDNDDVSEDLYWKKDKAVFNDFVVTCSNMTKVNVLSITGYKILLEKKGGPSKDLEIFHISNWKENDIPQTDLQFVNVYQEIFKTASKKNVLIHSSQGTGARVYILTYFACIYGALKSDKDIDCPFKVIKMIREQRYGGNLVPYEFAYLIKALASTFFKNGILVDFYHRRIDFNLAFDGFFYNYLKRKNKMDGGLRKFLDFVNIVDKGKIFEYKSGFYMLGRMDPFTLLNYSKRYQITVKNYTIGIDKMRHRYGDIACIDANGITVNGKPETDKDSFIHANKFEYTTIDKKTIKMILCQADVRYSRIHSSQGTGARVYMLTYFACIYDALKSDKDIDCPFKIIKMMREQRYGGNLVPYEFAYLIKALASTFFRNGILVDFSKRRIEFNIGYDDFFYNYLKRKDKMDGELRKFLDFVNIVDKGKIYEYRSGFYTLGRMDSKTLPKYAKRFHLAVKNELADLDKRRHRYGDIACIDANGITVNGKPETDKDSFIHANKFEYTTIDKKTIKMILCQAPLEETIDDMLDMILRHKVTVVVVLVKPEEASGKQRKWTPYFPTEHHTLETPGFTVIRLRNKQLDKYFISETEYQLRSKKGLPEMNFTILHYQGWPDKSIPSEHMSIYSLYKRIISLRTDDYVAIHCSAGVGRTGTLALIIYLIDTINYFPTFDPIERLKCLREHRYLAVQKYNQFVFALVVVFEHFKKQIDDMDADAYDKFLEIAENLYKKEKELEDKAKKKMEEERQKGRNNKNKK</sequence>